<evidence type="ECO:0000313" key="2">
    <source>
        <dbReference type="Proteomes" id="UP000215224"/>
    </source>
</evidence>
<dbReference type="AlphaFoldDB" id="A0A223KMF2"/>
<dbReference type="RefSeq" id="WP_066414689.1">
    <property type="nucleotide sequence ID" value="NZ_CP018866.1"/>
</dbReference>
<proteinExistence type="predicted"/>
<accession>A0A223KMF2</accession>
<name>A0A223KMF2_9BACI</name>
<dbReference type="EMBL" id="CP018866">
    <property type="protein sequence ID" value="AST90661.1"/>
    <property type="molecule type" value="Genomic_DNA"/>
</dbReference>
<gene>
    <name evidence="1" type="ORF">BC6307_04870</name>
</gene>
<organism evidence="1 2">
    <name type="scientific">Sutcliffiella cohnii</name>
    <dbReference type="NCBI Taxonomy" id="33932"/>
    <lineage>
        <taxon>Bacteria</taxon>
        <taxon>Bacillati</taxon>
        <taxon>Bacillota</taxon>
        <taxon>Bacilli</taxon>
        <taxon>Bacillales</taxon>
        <taxon>Bacillaceae</taxon>
        <taxon>Sutcliffiella</taxon>
    </lineage>
</organism>
<dbReference type="Proteomes" id="UP000215224">
    <property type="component" value="Chromosome"/>
</dbReference>
<dbReference type="KEGG" id="bcoh:BC6307_04870"/>
<reference evidence="1 2" key="1">
    <citation type="submission" date="2016-12" db="EMBL/GenBank/DDBJ databases">
        <title>The whole genome sequencing and assembly of Bacillus cohnii DSM 6307T strain.</title>
        <authorList>
            <person name="Lee Y.-J."/>
            <person name="Yi H."/>
            <person name="Bahn Y.-S."/>
            <person name="Kim J.F."/>
            <person name="Lee D.-W."/>
        </authorList>
    </citation>
    <scope>NUCLEOTIDE SEQUENCE [LARGE SCALE GENOMIC DNA]</scope>
    <source>
        <strain evidence="1 2">DSM 6307</strain>
    </source>
</reference>
<keyword evidence="2" id="KW-1185">Reference proteome</keyword>
<protein>
    <submittedName>
        <fullName evidence="1">Uncharacterized protein</fullName>
    </submittedName>
</protein>
<dbReference type="STRING" id="1314751.GCA_001591425_01710"/>
<sequence length="60" mass="7126">MQEKQLLQTVSSNMKMVYESLQYFASVAKEETEANTFHTAYIKLENLRKELQEHLQQYPS</sequence>
<evidence type="ECO:0000313" key="1">
    <source>
        <dbReference type="EMBL" id="AST90661.1"/>
    </source>
</evidence>